<dbReference type="InterPro" id="IPR009057">
    <property type="entry name" value="Homeodomain-like_sf"/>
</dbReference>
<accession>A0AA94L0P0</accession>
<dbReference type="PANTHER" id="PTHR30055:SF238">
    <property type="entry name" value="MYCOFACTOCIN BIOSYNTHESIS TRANSCRIPTIONAL REGULATOR MFTR-RELATED"/>
    <property type="match status" value="1"/>
</dbReference>
<dbReference type="SUPFAM" id="SSF46689">
    <property type="entry name" value="Homeodomain-like"/>
    <property type="match status" value="1"/>
</dbReference>
<keyword evidence="2 4" id="KW-0238">DNA-binding</keyword>
<evidence type="ECO:0000256" key="4">
    <source>
        <dbReference type="PROSITE-ProRule" id="PRU00335"/>
    </source>
</evidence>
<organism evidence="6 7">
    <name type="scientific">Agrococcus baldri</name>
    <dbReference type="NCBI Taxonomy" id="153730"/>
    <lineage>
        <taxon>Bacteria</taxon>
        <taxon>Bacillati</taxon>
        <taxon>Actinomycetota</taxon>
        <taxon>Actinomycetes</taxon>
        <taxon>Micrococcales</taxon>
        <taxon>Microbacteriaceae</taxon>
        <taxon>Agrococcus</taxon>
    </lineage>
</organism>
<dbReference type="PANTHER" id="PTHR30055">
    <property type="entry name" value="HTH-TYPE TRANSCRIPTIONAL REGULATOR RUTR"/>
    <property type="match status" value="1"/>
</dbReference>
<keyword evidence="1" id="KW-0805">Transcription regulation</keyword>
<dbReference type="EMBL" id="FOZN01000004">
    <property type="protein sequence ID" value="SFS17850.1"/>
    <property type="molecule type" value="Genomic_DNA"/>
</dbReference>
<dbReference type="AlphaFoldDB" id="A0AA94L0P0"/>
<dbReference type="InterPro" id="IPR050109">
    <property type="entry name" value="HTH-type_TetR-like_transc_reg"/>
</dbReference>
<evidence type="ECO:0000313" key="7">
    <source>
        <dbReference type="Proteomes" id="UP000198506"/>
    </source>
</evidence>
<evidence type="ECO:0000313" key="6">
    <source>
        <dbReference type="EMBL" id="SFS17850.1"/>
    </source>
</evidence>
<dbReference type="Proteomes" id="UP000198506">
    <property type="component" value="Unassembled WGS sequence"/>
</dbReference>
<dbReference type="InterPro" id="IPR001647">
    <property type="entry name" value="HTH_TetR"/>
</dbReference>
<feature type="DNA-binding region" description="H-T-H motif" evidence="4">
    <location>
        <begin position="35"/>
        <end position="54"/>
    </location>
</feature>
<dbReference type="GO" id="GO:0000976">
    <property type="term" value="F:transcription cis-regulatory region binding"/>
    <property type="evidence" value="ECO:0007669"/>
    <property type="project" value="TreeGrafter"/>
</dbReference>
<proteinExistence type="predicted"/>
<feature type="domain" description="HTH tetR-type" evidence="5">
    <location>
        <begin position="12"/>
        <end position="72"/>
    </location>
</feature>
<sequence length="200" mass="20588">MTSQRGPGRPRASSAATIHEAALELFLERGYDAVSVDDIARRAGVSRGTFFSYCDSKADALWGVLDAAIERAGDAIADGQGDALQRLVDAIARAVEPWGSTPPTALRDAQAMGAVQALRDGAPARLQPLVDRAALALALEHDALPESADAAVAPVAVVAAACAALVAWTGTAARSSAALAVRDAIEPIAAALRMRNDPHC</sequence>
<dbReference type="Pfam" id="PF00440">
    <property type="entry name" value="TetR_N"/>
    <property type="match status" value="1"/>
</dbReference>
<dbReference type="Gene3D" id="1.10.357.10">
    <property type="entry name" value="Tetracycline Repressor, domain 2"/>
    <property type="match status" value="1"/>
</dbReference>
<keyword evidence="7" id="KW-1185">Reference proteome</keyword>
<dbReference type="GO" id="GO:0003700">
    <property type="term" value="F:DNA-binding transcription factor activity"/>
    <property type="evidence" value="ECO:0007669"/>
    <property type="project" value="TreeGrafter"/>
</dbReference>
<keyword evidence="3" id="KW-0804">Transcription</keyword>
<evidence type="ECO:0000256" key="3">
    <source>
        <dbReference type="ARBA" id="ARBA00023163"/>
    </source>
</evidence>
<comment type="caution">
    <text evidence="6">The sequence shown here is derived from an EMBL/GenBank/DDBJ whole genome shotgun (WGS) entry which is preliminary data.</text>
</comment>
<reference evidence="6 7" key="1">
    <citation type="submission" date="2016-10" db="EMBL/GenBank/DDBJ databases">
        <authorList>
            <person name="Varghese N."/>
            <person name="Submissions S."/>
        </authorList>
    </citation>
    <scope>NUCLEOTIDE SEQUENCE [LARGE SCALE GENOMIC DNA]</scope>
    <source>
        <strain evidence="6 7">IAM 15147</strain>
    </source>
</reference>
<evidence type="ECO:0000256" key="1">
    <source>
        <dbReference type="ARBA" id="ARBA00023015"/>
    </source>
</evidence>
<dbReference type="PRINTS" id="PR00455">
    <property type="entry name" value="HTHTETR"/>
</dbReference>
<name>A0AA94L0P0_9MICO</name>
<protein>
    <submittedName>
        <fullName evidence="6">Transcriptional regulator, TetR family</fullName>
    </submittedName>
</protein>
<evidence type="ECO:0000256" key="2">
    <source>
        <dbReference type="ARBA" id="ARBA00023125"/>
    </source>
</evidence>
<dbReference type="PROSITE" id="PS50977">
    <property type="entry name" value="HTH_TETR_2"/>
    <property type="match status" value="1"/>
</dbReference>
<evidence type="ECO:0000259" key="5">
    <source>
        <dbReference type="PROSITE" id="PS50977"/>
    </source>
</evidence>
<gene>
    <name evidence="6" type="ORF">SAMN04487783_2430</name>
</gene>
<dbReference type="RefSeq" id="WP_092919156.1">
    <property type="nucleotide sequence ID" value="NZ_FOZN01000004.1"/>
</dbReference>